<feature type="domain" description="Multidrug resistance protein MdtA-like alpha-helical hairpin" evidence="3">
    <location>
        <begin position="111"/>
        <end position="187"/>
    </location>
</feature>
<dbReference type="AlphaFoldDB" id="A0A5B2Z413"/>
<protein>
    <submittedName>
        <fullName evidence="6">Efflux RND transporter periplasmic adaptor subunit</fullName>
    </submittedName>
</protein>
<evidence type="ECO:0000256" key="2">
    <source>
        <dbReference type="SAM" id="Coils"/>
    </source>
</evidence>
<dbReference type="FunFam" id="2.40.30.170:FF:000010">
    <property type="entry name" value="Efflux RND transporter periplasmic adaptor subunit"/>
    <property type="match status" value="1"/>
</dbReference>
<sequence>MPGLRSFSLFRLLIAAAAILLAFVLWSALGSRDDGTARYRTAAVDRGQLQLAISATGALRALSTVDVGSQVSGQVKSVEVDFNQRVQAGQVIARIDPATFEARLNQARADLASARAALEEAIANRRNAEADYVRKRELAERRLIAGSELDLALAARDQARARVGSAEAAVLQRQAAVANAELDLRHTELRSPVDGVVLNRAVEPGQTVAASFQTPVLFQIAEDLSQMLIELSVDESDVGQLRAGQPVRFTVDAFPGREFAGQVKQVRLSATNTQNVITYPVIVAVDNPDGSLLPGMTANAEIEVSRREGVLRVPIAALRYRPADAPEPPAGAMRVGGSELAAAIPAMVAPLNLDASQRAALDADLAAMRERMQQRRTAAAGQAAGPAVPGGGPGGGVMIVAGAGNGAPSPEAIQQAILRRVLEGFAGFRASLDEARRAAFDQALREHLSARRATLWRLQYGKPVPVPVRVGASDSRHAEVQGEGLSEGDLVIVGEELAG</sequence>
<feature type="domain" description="CusB-like beta-barrel" evidence="5">
    <location>
        <begin position="229"/>
        <end position="302"/>
    </location>
</feature>
<dbReference type="PANTHER" id="PTHR30469">
    <property type="entry name" value="MULTIDRUG RESISTANCE PROTEIN MDTA"/>
    <property type="match status" value="1"/>
</dbReference>
<dbReference type="SUPFAM" id="SSF111369">
    <property type="entry name" value="HlyD-like secretion proteins"/>
    <property type="match status" value="1"/>
</dbReference>
<feature type="domain" description="Multidrug resistance protein MdtA-like barrel-sandwich hybrid" evidence="4">
    <location>
        <begin position="64"/>
        <end position="216"/>
    </location>
</feature>
<evidence type="ECO:0000259" key="5">
    <source>
        <dbReference type="Pfam" id="PF25954"/>
    </source>
</evidence>
<organism evidence="6 7">
    <name type="scientific">Arenimonas fontis</name>
    <dbReference type="NCBI Taxonomy" id="2608255"/>
    <lineage>
        <taxon>Bacteria</taxon>
        <taxon>Pseudomonadati</taxon>
        <taxon>Pseudomonadota</taxon>
        <taxon>Gammaproteobacteria</taxon>
        <taxon>Lysobacterales</taxon>
        <taxon>Lysobacteraceae</taxon>
        <taxon>Arenimonas</taxon>
    </lineage>
</organism>
<name>A0A5B2Z413_9GAMM</name>
<dbReference type="InterPro" id="IPR006143">
    <property type="entry name" value="RND_pump_MFP"/>
</dbReference>
<dbReference type="InterPro" id="IPR058792">
    <property type="entry name" value="Beta-barrel_RND_2"/>
</dbReference>
<keyword evidence="7" id="KW-1185">Reference proteome</keyword>
<reference evidence="6 7" key="1">
    <citation type="submission" date="2019-09" db="EMBL/GenBank/DDBJ databases">
        <title>Arenimonas chukotkensis sp. nov., a bacterium isolated from Chukotka hot spring, Arctic region, Russia.</title>
        <authorList>
            <person name="Zayulina K.S."/>
            <person name="Prokofeva M.I."/>
            <person name="Elcheninov A.G."/>
            <person name="Novikov A."/>
            <person name="Kochetkova T.V."/>
            <person name="Kublanov I.V."/>
        </authorList>
    </citation>
    <scope>NUCLEOTIDE SEQUENCE [LARGE SCALE GENOMIC DNA]</scope>
    <source>
        <strain evidence="6 7">3729k</strain>
    </source>
</reference>
<dbReference type="GO" id="GO:0015562">
    <property type="term" value="F:efflux transmembrane transporter activity"/>
    <property type="evidence" value="ECO:0007669"/>
    <property type="project" value="TreeGrafter"/>
</dbReference>
<comment type="caution">
    <text evidence="6">The sequence shown here is derived from an EMBL/GenBank/DDBJ whole genome shotgun (WGS) entry which is preliminary data.</text>
</comment>
<dbReference type="Pfam" id="PF25954">
    <property type="entry name" value="Beta-barrel_RND_2"/>
    <property type="match status" value="1"/>
</dbReference>
<evidence type="ECO:0000259" key="3">
    <source>
        <dbReference type="Pfam" id="PF25876"/>
    </source>
</evidence>
<dbReference type="Pfam" id="PF25876">
    <property type="entry name" value="HH_MFP_RND"/>
    <property type="match status" value="1"/>
</dbReference>
<keyword evidence="2" id="KW-0175">Coiled coil</keyword>
<dbReference type="Gene3D" id="1.10.287.470">
    <property type="entry name" value="Helix hairpin bin"/>
    <property type="match status" value="1"/>
</dbReference>
<dbReference type="Gene3D" id="2.40.30.170">
    <property type="match status" value="1"/>
</dbReference>
<feature type="coiled-coil region" evidence="2">
    <location>
        <begin position="104"/>
        <end position="138"/>
    </location>
</feature>
<evidence type="ECO:0000256" key="1">
    <source>
        <dbReference type="ARBA" id="ARBA00009477"/>
    </source>
</evidence>
<gene>
    <name evidence="6" type="ORF">F0415_12010</name>
</gene>
<dbReference type="InterPro" id="IPR058625">
    <property type="entry name" value="MdtA-like_BSH"/>
</dbReference>
<dbReference type="InterPro" id="IPR058624">
    <property type="entry name" value="MdtA-like_HH"/>
</dbReference>
<dbReference type="Gene3D" id="2.40.420.20">
    <property type="match status" value="1"/>
</dbReference>
<evidence type="ECO:0000259" key="4">
    <source>
        <dbReference type="Pfam" id="PF25917"/>
    </source>
</evidence>
<dbReference type="RefSeq" id="WP_149861466.1">
    <property type="nucleotide sequence ID" value="NZ_VUOD01000015.1"/>
</dbReference>
<dbReference type="PANTHER" id="PTHR30469:SF33">
    <property type="entry name" value="SLR1207 PROTEIN"/>
    <property type="match status" value="1"/>
</dbReference>
<dbReference type="GO" id="GO:1990281">
    <property type="term" value="C:efflux pump complex"/>
    <property type="evidence" value="ECO:0007669"/>
    <property type="project" value="TreeGrafter"/>
</dbReference>
<proteinExistence type="inferred from homology"/>
<comment type="similarity">
    <text evidence="1">Belongs to the membrane fusion protein (MFP) (TC 8.A.1) family.</text>
</comment>
<evidence type="ECO:0000313" key="6">
    <source>
        <dbReference type="EMBL" id="KAA2283678.1"/>
    </source>
</evidence>
<dbReference type="NCBIfam" id="TIGR01730">
    <property type="entry name" value="RND_mfp"/>
    <property type="match status" value="1"/>
</dbReference>
<dbReference type="Gene3D" id="2.40.50.100">
    <property type="match status" value="1"/>
</dbReference>
<dbReference type="EMBL" id="VUOD01000015">
    <property type="protein sequence ID" value="KAA2283678.1"/>
    <property type="molecule type" value="Genomic_DNA"/>
</dbReference>
<reference evidence="6 7" key="2">
    <citation type="submission" date="2019-09" db="EMBL/GenBank/DDBJ databases">
        <authorList>
            <person name="Mazur A."/>
        </authorList>
    </citation>
    <scope>NUCLEOTIDE SEQUENCE [LARGE SCALE GENOMIC DNA]</scope>
    <source>
        <strain evidence="6 7">3729k</strain>
    </source>
</reference>
<dbReference type="Proteomes" id="UP000322165">
    <property type="component" value="Unassembled WGS sequence"/>
</dbReference>
<accession>A0A5B2Z413</accession>
<dbReference type="Pfam" id="PF25917">
    <property type="entry name" value="BSH_RND"/>
    <property type="match status" value="1"/>
</dbReference>
<evidence type="ECO:0000313" key="7">
    <source>
        <dbReference type="Proteomes" id="UP000322165"/>
    </source>
</evidence>